<proteinExistence type="predicted"/>
<comment type="caution">
    <text evidence="3">The sequence shown here is derived from an EMBL/GenBank/DDBJ whole genome shotgun (WGS) entry which is preliminary data.</text>
</comment>
<dbReference type="Proteomes" id="UP001194580">
    <property type="component" value="Unassembled WGS sequence"/>
</dbReference>
<feature type="coiled-coil region" evidence="1">
    <location>
        <begin position="631"/>
        <end position="658"/>
    </location>
</feature>
<protein>
    <submittedName>
        <fullName evidence="3">Uncharacterized protein</fullName>
    </submittedName>
</protein>
<keyword evidence="1" id="KW-0175">Coiled coil</keyword>
<feature type="region of interest" description="Disordered" evidence="2">
    <location>
        <begin position="359"/>
        <end position="404"/>
    </location>
</feature>
<gene>
    <name evidence="3" type="ORF">BGZ95_010139</name>
</gene>
<accession>A0AAD4DBT9</accession>
<feature type="compositionally biased region" description="Low complexity" evidence="2">
    <location>
        <begin position="438"/>
        <end position="454"/>
    </location>
</feature>
<sequence length="723" mass="79930">MSPVKVNLLRPRCFCGLTSVSIYPEPPIDVSAPKTVHKSNWVYECHYTPKQKNMARPDPCDDCEDERRRRSIRVKELKASNATTFGAQAKPPFRIRHQAEQFDQVELWPRRQLGLGQAGAIETIGEQVVNGAGKASAAPVGADLGRVATFNGLSSSDSQKVCGFHMHALEWHHMQTTGVDAILSLAKQTGCEEFNLSVVRWLGDKVRTHVANNDTVLSSTATTLSNTYNIRTNANANSMGIKIKLYANINCECGSDTVIVKGPTIPSPYRLPSKEKQFLIVCRKRALASSSLEIVESSLRDVHSGYHGYDHRVNRSRSKPTTDKVGKCISSISIDTAVFWCHYKPIHSRINNNKWLSQWLSPPQPPQPAAASRSRSTIQRTSTIVESATKRSLPTTTQHNSSYPMMPMTLHSRSTSNTTVTPLPLICLAPQDYGRFGQPQSSSSLPSPSSPLSPTKRGPTQELPRQLAMGVTDAAVELGELDRNLEETVAWHVAAVTSIMDAQDSPSLLASMSTPNDVGPIAAAAELQYTNYKEINMEEMYPSIAMHLCQQCKDSARDFCVVPLSAKNQHPGGTDTASTIISTTRTTTENHWSSTVTSDWSPPSSPQQSPDIHLLDAPNTCTSTYWTPPDAMVDNRELERLDRELEMVDRELEWVMKRHSGAVLEAMDVRSRLVPGLLLCRGCEYHATVRDVLPCCHALLCIDCVHRVEFYLVPRANTWTAMA</sequence>
<feature type="region of interest" description="Disordered" evidence="2">
    <location>
        <begin position="586"/>
        <end position="610"/>
    </location>
</feature>
<feature type="compositionally biased region" description="Polar residues" evidence="2">
    <location>
        <begin position="390"/>
        <end position="403"/>
    </location>
</feature>
<evidence type="ECO:0000256" key="1">
    <source>
        <dbReference type="SAM" id="Coils"/>
    </source>
</evidence>
<evidence type="ECO:0000313" key="3">
    <source>
        <dbReference type="EMBL" id="KAG0274058.1"/>
    </source>
</evidence>
<feature type="compositionally biased region" description="Polar residues" evidence="2">
    <location>
        <begin position="589"/>
        <end position="600"/>
    </location>
</feature>
<feature type="compositionally biased region" description="Low complexity" evidence="2">
    <location>
        <begin position="369"/>
        <end position="384"/>
    </location>
</feature>
<organism evidence="3 4">
    <name type="scientific">Linnemannia exigua</name>
    <dbReference type="NCBI Taxonomy" id="604196"/>
    <lineage>
        <taxon>Eukaryota</taxon>
        <taxon>Fungi</taxon>
        <taxon>Fungi incertae sedis</taxon>
        <taxon>Mucoromycota</taxon>
        <taxon>Mortierellomycotina</taxon>
        <taxon>Mortierellomycetes</taxon>
        <taxon>Mortierellales</taxon>
        <taxon>Mortierellaceae</taxon>
        <taxon>Linnemannia</taxon>
    </lineage>
</organism>
<keyword evidence="4" id="KW-1185">Reference proteome</keyword>
<feature type="region of interest" description="Disordered" evidence="2">
    <location>
        <begin position="436"/>
        <end position="463"/>
    </location>
</feature>
<reference evidence="3" key="1">
    <citation type="journal article" date="2020" name="Fungal Divers.">
        <title>Resolving the Mortierellaceae phylogeny through synthesis of multi-gene phylogenetics and phylogenomics.</title>
        <authorList>
            <person name="Vandepol N."/>
            <person name="Liber J."/>
            <person name="Desiro A."/>
            <person name="Na H."/>
            <person name="Kennedy M."/>
            <person name="Barry K."/>
            <person name="Grigoriev I.V."/>
            <person name="Miller A.N."/>
            <person name="O'Donnell K."/>
            <person name="Stajich J.E."/>
            <person name="Bonito G."/>
        </authorList>
    </citation>
    <scope>NUCLEOTIDE SEQUENCE</scope>
    <source>
        <strain evidence="3">NRRL 28262</strain>
    </source>
</reference>
<name>A0AAD4DBT9_9FUNG</name>
<evidence type="ECO:0000256" key="2">
    <source>
        <dbReference type="SAM" id="MobiDB-lite"/>
    </source>
</evidence>
<evidence type="ECO:0000313" key="4">
    <source>
        <dbReference type="Proteomes" id="UP001194580"/>
    </source>
</evidence>
<dbReference type="EMBL" id="JAAAIL010000657">
    <property type="protein sequence ID" value="KAG0274058.1"/>
    <property type="molecule type" value="Genomic_DNA"/>
</dbReference>
<dbReference type="AlphaFoldDB" id="A0AAD4DBT9"/>